<evidence type="ECO:0000259" key="1">
    <source>
        <dbReference type="Pfam" id="PF10354"/>
    </source>
</evidence>
<reference evidence="2" key="1">
    <citation type="journal article" date="2014" name="Int. J. Syst. Evol. Microbiol.">
        <title>Complete genome sequence of Corynebacterium casei LMG S-19264T (=DSM 44701T), isolated from a smear-ripened cheese.</title>
        <authorList>
            <consortium name="US DOE Joint Genome Institute (JGI-PGF)"/>
            <person name="Walter F."/>
            <person name="Albersmeier A."/>
            <person name="Kalinowski J."/>
            <person name="Ruckert C."/>
        </authorList>
    </citation>
    <scope>NUCLEOTIDE SEQUENCE</scope>
    <source>
        <strain evidence="2">NBRC 101628</strain>
    </source>
</reference>
<gene>
    <name evidence="2" type="ORF">GCM10007895_00860</name>
</gene>
<dbReference type="Pfam" id="PF10354">
    <property type="entry name" value="BMT5-like"/>
    <property type="match status" value="1"/>
</dbReference>
<proteinExistence type="predicted"/>
<evidence type="ECO:0000313" key="2">
    <source>
        <dbReference type="EMBL" id="GLP94780.1"/>
    </source>
</evidence>
<dbReference type="InterPro" id="IPR019446">
    <property type="entry name" value="BMT5-like"/>
</dbReference>
<dbReference type="GO" id="GO:0070475">
    <property type="term" value="P:rRNA base methylation"/>
    <property type="evidence" value="ECO:0007669"/>
    <property type="project" value="InterPro"/>
</dbReference>
<organism evidence="2 3">
    <name type="scientific">Paraferrimonas sedimenticola</name>
    <dbReference type="NCBI Taxonomy" id="375674"/>
    <lineage>
        <taxon>Bacteria</taxon>
        <taxon>Pseudomonadati</taxon>
        <taxon>Pseudomonadota</taxon>
        <taxon>Gammaproteobacteria</taxon>
        <taxon>Alteromonadales</taxon>
        <taxon>Ferrimonadaceae</taxon>
        <taxon>Paraferrimonas</taxon>
    </lineage>
</organism>
<reference evidence="2" key="2">
    <citation type="submission" date="2023-01" db="EMBL/GenBank/DDBJ databases">
        <title>Draft genome sequence of Paraferrimonas sedimenticola strain NBRC 101628.</title>
        <authorList>
            <person name="Sun Q."/>
            <person name="Mori K."/>
        </authorList>
    </citation>
    <scope>NUCLEOTIDE SEQUENCE</scope>
    <source>
        <strain evidence="2">NBRC 101628</strain>
    </source>
</reference>
<dbReference type="RefSeq" id="WP_095506147.1">
    <property type="nucleotide sequence ID" value="NZ_BSNC01000001.1"/>
</dbReference>
<dbReference type="GO" id="GO:0005737">
    <property type="term" value="C:cytoplasm"/>
    <property type="evidence" value="ECO:0007669"/>
    <property type="project" value="TreeGrafter"/>
</dbReference>
<feature type="domain" description="25S rRNA (uridine-N(3))-methyltransferase BMT5-like" evidence="1">
    <location>
        <begin position="10"/>
        <end position="181"/>
    </location>
</feature>
<dbReference type="PANTHER" id="PTHR11538">
    <property type="entry name" value="PHENYLALANYL-TRNA SYNTHETASE"/>
    <property type="match status" value="1"/>
</dbReference>
<dbReference type="PANTHER" id="PTHR11538:SF26">
    <property type="entry name" value="FERREDOXIN-FOLD ANTICODON-BINDING DOMAIN-CONTAINING PROTEIN 1"/>
    <property type="match status" value="1"/>
</dbReference>
<keyword evidence="3" id="KW-1185">Reference proteome</keyword>
<comment type="caution">
    <text evidence="2">The sequence shown here is derived from an EMBL/GenBank/DDBJ whole genome shotgun (WGS) entry which is preliminary data.</text>
</comment>
<dbReference type="EMBL" id="BSNC01000001">
    <property type="protein sequence ID" value="GLP94780.1"/>
    <property type="molecule type" value="Genomic_DNA"/>
</dbReference>
<evidence type="ECO:0000313" key="3">
    <source>
        <dbReference type="Proteomes" id="UP001161422"/>
    </source>
</evidence>
<dbReference type="AlphaFoldDB" id="A0AA37VWF6"/>
<sequence>MYLDPSWRVLTIGDGDLSFSRSLARMGSVADLTASVYDSRESLLAKYADNGHSELESAGVPVLFGLDVTRPESFVECVTKHFDAVIFQFPLLTADVSSQALRDGVKVDSNLMNRQLLRWFLEHCHAHLLDDTGAGLAIISSKDVQPYRHWNLESSLAVGCDLGYLGKSEFDVSAFPGYRIRNVERDKKVKNTQAYSYYFGRAISPQIDSLQPPIPSSKFYCPWCRVGPAQNAADWQAHLASKSHQKMAAYEQAYQQWLFSRK</sequence>
<name>A0AA37VWF6_9GAMM</name>
<protein>
    <recommendedName>
        <fullName evidence="1">25S rRNA (uridine-N(3))-methyltransferase BMT5-like domain-containing protein</fullName>
    </recommendedName>
</protein>
<dbReference type="GO" id="GO:0070042">
    <property type="term" value="F:rRNA (uridine-N3-)-methyltransferase activity"/>
    <property type="evidence" value="ECO:0007669"/>
    <property type="project" value="InterPro"/>
</dbReference>
<accession>A0AA37VWF6</accession>
<dbReference type="Proteomes" id="UP001161422">
    <property type="component" value="Unassembled WGS sequence"/>
</dbReference>